<feature type="domain" description="Core" evidence="1">
    <location>
        <begin position="1"/>
        <end position="110"/>
    </location>
</feature>
<evidence type="ECO:0000259" key="1">
    <source>
        <dbReference type="Pfam" id="PF01521"/>
    </source>
</evidence>
<dbReference type="EMBL" id="CP117884">
    <property type="protein sequence ID" value="WDF82120.1"/>
    <property type="molecule type" value="Genomic_DNA"/>
</dbReference>
<gene>
    <name evidence="2" type="ORF">PQ472_09490</name>
</gene>
<accession>A0ABY7WW17</accession>
<dbReference type="RefSeq" id="WP_274259380.1">
    <property type="nucleotide sequence ID" value="NZ_CP117884.1"/>
</dbReference>
<organism evidence="2 3">
    <name type="scientific">Lacticaseibacillus pabuli</name>
    <dbReference type="NCBI Taxonomy" id="3025672"/>
    <lineage>
        <taxon>Bacteria</taxon>
        <taxon>Bacillati</taxon>
        <taxon>Bacillota</taxon>
        <taxon>Bacilli</taxon>
        <taxon>Lactobacillales</taxon>
        <taxon>Lactobacillaceae</taxon>
        <taxon>Lacticaseibacillus</taxon>
    </lineage>
</organism>
<dbReference type="Proteomes" id="UP001220377">
    <property type="component" value="Chromosome"/>
</dbReference>
<dbReference type="SUPFAM" id="SSF89360">
    <property type="entry name" value="HesB-like domain"/>
    <property type="match status" value="1"/>
</dbReference>
<evidence type="ECO:0000313" key="3">
    <source>
        <dbReference type="Proteomes" id="UP001220377"/>
    </source>
</evidence>
<evidence type="ECO:0000313" key="2">
    <source>
        <dbReference type="EMBL" id="WDF82120.1"/>
    </source>
</evidence>
<dbReference type="Gene3D" id="2.60.300.12">
    <property type="entry name" value="HesB-like domain"/>
    <property type="match status" value="1"/>
</dbReference>
<dbReference type="InterPro" id="IPR000361">
    <property type="entry name" value="ATAP_core_dom"/>
</dbReference>
<dbReference type="InterPro" id="IPR035903">
    <property type="entry name" value="HesB-like_dom_sf"/>
</dbReference>
<reference evidence="2 3" key="1">
    <citation type="submission" date="2023-02" db="EMBL/GenBank/DDBJ databases">
        <title>Genome sequence of Lacticaseibacillus sp. KACC 23028.</title>
        <authorList>
            <person name="Kim S."/>
            <person name="Heo J."/>
            <person name="Kwon S.-W."/>
        </authorList>
    </citation>
    <scope>NUCLEOTIDE SEQUENCE [LARGE SCALE GENOMIC DNA]</scope>
    <source>
        <strain evidence="2 3">KACC 23028</strain>
    </source>
</reference>
<sequence>MKLSLCVDAIRKLEAYQAPDTQILIDLDDGVGPYSTLLMENGLKYRLLVVPADSVPADFNHTLVSEVGPIRFNDATAMYLDNTMSLRFDAKRDAFQLWSNAGLLESDLPILSATPQVARLQ</sequence>
<protein>
    <submittedName>
        <fullName evidence="2">Iron-sulfur cluster biosynthesis family protein</fullName>
    </submittedName>
</protein>
<name>A0ABY7WW17_9LACO</name>
<proteinExistence type="predicted"/>
<dbReference type="Pfam" id="PF01521">
    <property type="entry name" value="Fe-S_biosyn"/>
    <property type="match status" value="1"/>
</dbReference>
<keyword evidence="3" id="KW-1185">Reference proteome</keyword>